<dbReference type="RefSeq" id="XP_033456502.1">
    <property type="nucleotide sequence ID" value="XM_033605672.1"/>
</dbReference>
<dbReference type="PANTHER" id="PTHR10996:SF264">
    <property type="entry name" value="HYPOTHETICAL D-ISOMER SPECIFIC 2-HYDROXYACID DEHYDROGENASE (EUROFUNG)"/>
    <property type="match status" value="1"/>
</dbReference>
<evidence type="ECO:0008006" key="7">
    <source>
        <dbReference type="Google" id="ProtNLM"/>
    </source>
</evidence>
<organism evidence="6">
    <name type="scientific">Dissoconium aciculare CBS 342.82</name>
    <dbReference type="NCBI Taxonomy" id="1314786"/>
    <lineage>
        <taxon>Eukaryota</taxon>
        <taxon>Fungi</taxon>
        <taxon>Dikarya</taxon>
        <taxon>Ascomycota</taxon>
        <taxon>Pezizomycotina</taxon>
        <taxon>Dothideomycetes</taxon>
        <taxon>Dothideomycetidae</taxon>
        <taxon>Mycosphaerellales</taxon>
        <taxon>Dissoconiaceae</taxon>
        <taxon>Dissoconium</taxon>
    </lineage>
</organism>
<feature type="domain" description="D-isomer specific 2-hydroxyacid dehydrogenase NAD-binding" evidence="4">
    <location>
        <begin position="137"/>
        <end position="314"/>
    </location>
</feature>
<dbReference type="Pfam" id="PF00389">
    <property type="entry name" value="2-Hacid_dh"/>
    <property type="match status" value="1"/>
</dbReference>
<proteinExistence type="inferred from homology"/>
<gene>
    <name evidence="6" type="ORF">K489DRAFT_383685</name>
</gene>
<dbReference type="GO" id="GO:0051287">
    <property type="term" value="F:NAD binding"/>
    <property type="evidence" value="ECO:0007669"/>
    <property type="project" value="InterPro"/>
</dbReference>
<evidence type="ECO:0000259" key="3">
    <source>
        <dbReference type="Pfam" id="PF00389"/>
    </source>
</evidence>
<dbReference type="GO" id="GO:0030267">
    <property type="term" value="F:glyoxylate reductase (NADPH) activity"/>
    <property type="evidence" value="ECO:0007669"/>
    <property type="project" value="TreeGrafter"/>
</dbReference>
<dbReference type="PROSITE" id="PS00065">
    <property type="entry name" value="D_2_HYDROXYACID_DH_1"/>
    <property type="match status" value="1"/>
</dbReference>
<evidence type="ECO:0000256" key="2">
    <source>
        <dbReference type="RuleBase" id="RU003719"/>
    </source>
</evidence>
<dbReference type="GO" id="GO:0016618">
    <property type="term" value="F:hydroxypyruvate reductase [NAD(P)H] activity"/>
    <property type="evidence" value="ECO:0007669"/>
    <property type="project" value="TreeGrafter"/>
</dbReference>
<dbReference type="OrthoDB" id="298012at2759"/>
<evidence type="ECO:0000256" key="1">
    <source>
        <dbReference type="ARBA" id="ARBA00023002"/>
    </source>
</evidence>
<dbReference type="InterPro" id="IPR029752">
    <property type="entry name" value="D-isomer_DH_CS1"/>
</dbReference>
<evidence type="ECO:0000259" key="4">
    <source>
        <dbReference type="Pfam" id="PF02826"/>
    </source>
</evidence>
<sequence>MAEVQASSANVSDKPIILVLDKFDDKALSTLREESRNLGLFQPKEDDVRKEAPGNFDIVFADDPKRDSYLQKATLLLVQSTSNLDASAIEKLGSSVKYIVKQGLDVDNIDLAAASRRNIQVYNAPGTNSASVAELTIGLALDVARRITEIDRHTRKGGEKAAATNFVGKSLHQKTIGIIGMGAVGIEVARKWVGFTSGYVIGFDTEAVPEAWTKEIQEAQFTRSNDIDQLLKDADFISIHVPLTDATRNLLDERRLGLIKDGAIILNTAQAGIIDEAALQKALDSGRVFGAGLDANYSEKLLSHPRVVITPHVGTATEENQAKNDVVAVDIAVSLIEGRREQVPAALNARV</sequence>
<dbReference type="InterPro" id="IPR006139">
    <property type="entry name" value="D-isomer_2_OHA_DH_cat_dom"/>
</dbReference>
<feature type="domain" description="D-isomer specific 2-hydroxyacid dehydrogenase catalytic" evidence="3">
    <location>
        <begin position="51"/>
        <end position="338"/>
    </location>
</feature>
<name>A0A6J3LUK7_9PEZI</name>
<dbReference type="InterPro" id="IPR050223">
    <property type="entry name" value="D-isomer_2-hydroxyacid_DH"/>
</dbReference>
<evidence type="ECO:0000313" key="6">
    <source>
        <dbReference type="RefSeq" id="XP_033456502.1"/>
    </source>
</evidence>
<dbReference type="SUPFAM" id="SSF52283">
    <property type="entry name" value="Formate/glycerate dehydrogenase catalytic domain-like"/>
    <property type="match status" value="1"/>
</dbReference>
<evidence type="ECO:0000313" key="5">
    <source>
        <dbReference type="Proteomes" id="UP000504637"/>
    </source>
</evidence>
<dbReference type="Gene3D" id="3.40.50.720">
    <property type="entry name" value="NAD(P)-binding Rossmann-like Domain"/>
    <property type="match status" value="2"/>
</dbReference>
<protein>
    <recommendedName>
        <fullName evidence="7">D-3-phosphoglycerate dehydrogenase</fullName>
    </recommendedName>
</protein>
<keyword evidence="1 2" id="KW-0560">Oxidoreductase</keyword>
<dbReference type="InterPro" id="IPR006140">
    <property type="entry name" value="D-isomer_DH_NAD-bd"/>
</dbReference>
<dbReference type="PROSITE" id="PS00670">
    <property type="entry name" value="D_2_HYDROXYACID_DH_2"/>
    <property type="match status" value="1"/>
</dbReference>
<dbReference type="GeneID" id="54363472"/>
<dbReference type="PANTHER" id="PTHR10996">
    <property type="entry name" value="2-HYDROXYACID DEHYDROGENASE-RELATED"/>
    <property type="match status" value="1"/>
</dbReference>
<dbReference type="InterPro" id="IPR036291">
    <property type="entry name" value="NAD(P)-bd_dom_sf"/>
</dbReference>
<comment type="similarity">
    <text evidence="2">Belongs to the D-isomer specific 2-hydroxyacid dehydrogenase family.</text>
</comment>
<dbReference type="SUPFAM" id="SSF51735">
    <property type="entry name" value="NAD(P)-binding Rossmann-fold domains"/>
    <property type="match status" value="1"/>
</dbReference>
<dbReference type="Pfam" id="PF02826">
    <property type="entry name" value="2-Hacid_dh_C"/>
    <property type="match status" value="1"/>
</dbReference>
<reference evidence="6" key="3">
    <citation type="submission" date="2025-08" db="UniProtKB">
        <authorList>
            <consortium name="RefSeq"/>
        </authorList>
    </citation>
    <scope>IDENTIFICATION</scope>
    <source>
        <strain evidence="6">CBS 342.82</strain>
    </source>
</reference>
<dbReference type="InterPro" id="IPR029753">
    <property type="entry name" value="D-isomer_DH_CS"/>
</dbReference>
<dbReference type="GO" id="GO:0005829">
    <property type="term" value="C:cytosol"/>
    <property type="evidence" value="ECO:0007669"/>
    <property type="project" value="TreeGrafter"/>
</dbReference>
<reference evidence="6" key="1">
    <citation type="submission" date="2020-01" db="EMBL/GenBank/DDBJ databases">
        <authorList>
            <consortium name="DOE Joint Genome Institute"/>
            <person name="Haridas S."/>
            <person name="Albert R."/>
            <person name="Binder M."/>
            <person name="Bloem J."/>
            <person name="Labutti K."/>
            <person name="Salamov A."/>
            <person name="Andreopoulos B."/>
            <person name="Baker S.E."/>
            <person name="Barry K."/>
            <person name="Bills G."/>
            <person name="Bluhm B.H."/>
            <person name="Cannon C."/>
            <person name="Castanera R."/>
            <person name="Culley D.E."/>
            <person name="Daum C."/>
            <person name="Ezra D."/>
            <person name="Gonzalez J.B."/>
            <person name="Henrissat B."/>
            <person name="Kuo A."/>
            <person name="Liang C."/>
            <person name="Lipzen A."/>
            <person name="Lutzoni F."/>
            <person name="Magnuson J."/>
            <person name="Mondo S."/>
            <person name="Nolan M."/>
            <person name="Ohm R."/>
            <person name="Pangilinan J."/>
            <person name="Park H.-J."/>
            <person name="Ramirez L."/>
            <person name="Alfaro M."/>
            <person name="Sun H."/>
            <person name="Tritt A."/>
            <person name="Yoshinaga Y."/>
            <person name="Zwiers L.-H."/>
            <person name="Turgeon B.G."/>
            <person name="Goodwin S.B."/>
            <person name="Spatafora J.W."/>
            <person name="Crous P.W."/>
            <person name="Grigoriev I.V."/>
        </authorList>
    </citation>
    <scope>NUCLEOTIDE SEQUENCE</scope>
    <source>
        <strain evidence="6">CBS 342.82</strain>
    </source>
</reference>
<keyword evidence="5" id="KW-1185">Reference proteome</keyword>
<reference evidence="6" key="2">
    <citation type="submission" date="2020-04" db="EMBL/GenBank/DDBJ databases">
        <authorList>
            <consortium name="NCBI Genome Project"/>
        </authorList>
    </citation>
    <scope>NUCLEOTIDE SEQUENCE</scope>
    <source>
        <strain evidence="6">CBS 342.82</strain>
    </source>
</reference>
<dbReference type="Proteomes" id="UP000504637">
    <property type="component" value="Unplaced"/>
</dbReference>
<accession>A0A6J3LUK7</accession>
<dbReference type="AlphaFoldDB" id="A0A6J3LUK7"/>